<dbReference type="GO" id="GO:0016491">
    <property type="term" value="F:oxidoreductase activity"/>
    <property type="evidence" value="ECO:0007669"/>
    <property type="project" value="UniProtKB-KW"/>
</dbReference>
<gene>
    <name evidence="4" type="ORF">BBAD15_g6585</name>
</gene>
<dbReference type="eggNOG" id="KOG1204">
    <property type="taxonomic scope" value="Eukaryota"/>
</dbReference>
<accession>A0A0A2VP53</accession>
<dbReference type="Proteomes" id="UP000030106">
    <property type="component" value="Unassembled WGS sequence"/>
</dbReference>
<dbReference type="Pfam" id="PF00106">
    <property type="entry name" value="adh_short"/>
    <property type="match status" value="1"/>
</dbReference>
<dbReference type="EMBL" id="ANFO01000608">
    <property type="protein sequence ID" value="KGQ08107.1"/>
    <property type="molecule type" value="Genomic_DNA"/>
</dbReference>
<dbReference type="OrthoDB" id="37659at2759"/>
<evidence type="ECO:0000256" key="2">
    <source>
        <dbReference type="ARBA" id="ARBA00023002"/>
    </source>
</evidence>
<protein>
    <submittedName>
        <fullName evidence="4">Putative oxidoreductase dltE</fullName>
    </submittedName>
</protein>
<evidence type="ECO:0000256" key="3">
    <source>
        <dbReference type="SAM" id="SignalP"/>
    </source>
</evidence>
<dbReference type="PANTHER" id="PTHR43669:SF15">
    <property type="entry name" value="OXIDOREDUCTASE, SHORT-CHAIN DEHYDROGENASE_REDUCTASE FAMILY (AFU_ORTHOLOGUE AFUA_1G01330)"/>
    <property type="match status" value="1"/>
</dbReference>
<keyword evidence="2" id="KW-0560">Oxidoreductase</keyword>
<dbReference type="SUPFAM" id="SSF51735">
    <property type="entry name" value="NAD(P)-binding Rossmann-fold domains"/>
    <property type="match status" value="1"/>
</dbReference>
<name>A0A0A2VP53_BEABA</name>
<dbReference type="PRINTS" id="PR00081">
    <property type="entry name" value="GDHRDH"/>
</dbReference>
<dbReference type="STRING" id="1245745.A0A0A2VP53"/>
<evidence type="ECO:0000313" key="5">
    <source>
        <dbReference type="Proteomes" id="UP000030106"/>
    </source>
</evidence>
<proteinExistence type="inferred from homology"/>
<dbReference type="Gene3D" id="3.40.50.720">
    <property type="entry name" value="NAD(P)-binding Rossmann-like Domain"/>
    <property type="match status" value="1"/>
</dbReference>
<keyword evidence="3" id="KW-0732">Signal</keyword>
<dbReference type="AlphaFoldDB" id="A0A0A2VP53"/>
<dbReference type="PANTHER" id="PTHR43669">
    <property type="entry name" value="5-KETO-D-GLUCONATE 5-REDUCTASE"/>
    <property type="match status" value="1"/>
</dbReference>
<dbReference type="HOGENOM" id="CLU_010194_2_6_1"/>
<organism evidence="4 5">
    <name type="scientific">Beauveria bassiana D1-5</name>
    <dbReference type="NCBI Taxonomy" id="1245745"/>
    <lineage>
        <taxon>Eukaryota</taxon>
        <taxon>Fungi</taxon>
        <taxon>Dikarya</taxon>
        <taxon>Ascomycota</taxon>
        <taxon>Pezizomycotina</taxon>
        <taxon>Sordariomycetes</taxon>
        <taxon>Hypocreomycetidae</taxon>
        <taxon>Hypocreales</taxon>
        <taxon>Cordycipitaceae</taxon>
        <taxon>Beauveria</taxon>
    </lineage>
</organism>
<comment type="caution">
    <text evidence="4">The sequence shown here is derived from an EMBL/GenBank/DDBJ whole genome shotgun (WGS) entry which is preliminary data.</text>
</comment>
<comment type="similarity">
    <text evidence="1">Belongs to the short-chain dehydrogenases/reductases (SDR) family.</text>
</comment>
<dbReference type="InterPro" id="IPR036291">
    <property type="entry name" value="NAD(P)-bd_dom_sf"/>
</dbReference>
<evidence type="ECO:0000313" key="4">
    <source>
        <dbReference type="EMBL" id="KGQ08107.1"/>
    </source>
</evidence>
<sequence>MGFPFKTVLLVGATSGIGAGLADKLVQEGSKVIAVGRRQDRLDAFVQKHGAEKSSAIKYDVTDRNGLDAFVQRVVDENPDLDCVLLNSGMQRMIRLSKPAEVDLDAFHQEINTNFTSVVNLALKFSAKLLEKQTSTALIVTGTHLSTVPSVAMPAYSCSKAALHAFMDCLRRQNQDKSCKFIEINTPAVQTELHDYMGDRGRSFGMPLAEFIDQVYPQLESLEEHTSVGYPVGISEDDYKSFVGTRQRMFDQLSNVVMAHMQLCL</sequence>
<feature type="chain" id="PRO_5002007078" evidence="3">
    <location>
        <begin position="23"/>
        <end position="265"/>
    </location>
</feature>
<reference evidence="4 5" key="1">
    <citation type="submission" date="2012-10" db="EMBL/GenBank/DDBJ databases">
        <title>Genome sequencing and analysis of entomopathogenic fungi Beauveria bassiana D1-5.</title>
        <authorList>
            <person name="Li Q."/>
            <person name="Wang L."/>
            <person name="Zhang Z."/>
            <person name="Wang Q."/>
            <person name="Ren J."/>
            <person name="Wang M."/>
            <person name="Xu W."/>
            <person name="Wang J."/>
            <person name="Lu Y."/>
            <person name="Du Q."/>
            <person name="Sun Z."/>
        </authorList>
    </citation>
    <scope>NUCLEOTIDE SEQUENCE [LARGE SCALE GENOMIC DNA]</scope>
    <source>
        <strain evidence="4 5">D1-5</strain>
    </source>
</reference>
<feature type="signal peptide" evidence="3">
    <location>
        <begin position="1"/>
        <end position="22"/>
    </location>
</feature>
<evidence type="ECO:0000256" key="1">
    <source>
        <dbReference type="ARBA" id="ARBA00006484"/>
    </source>
</evidence>
<dbReference type="InterPro" id="IPR002347">
    <property type="entry name" value="SDR_fam"/>
</dbReference>